<dbReference type="InterPro" id="IPR015943">
    <property type="entry name" value="WD40/YVTN_repeat-like_dom_sf"/>
</dbReference>
<feature type="compositionally biased region" description="Polar residues" evidence="3">
    <location>
        <begin position="63"/>
        <end position="75"/>
    </location>
</feature>
<dbReference type="PANTHER" id="PTHR19868">
    <property type="entry name" value="RECEPTOR FOR ACTIVATED PROTEIN KINASE C RACK1"/>
    <property type="match status" value="1"/>
</dbReference>
<keyword evidence="5" id="KW-1185">Reference proteome</keyword>
<dbReference type="InterPro" id="IPR036322">
    <property type="entry name" value="WD40_repeat_dom_sf"/>
</dbReference>
<dbReference type="PROSITE" id="PS50294">
    <property type="entry name" value="WD_REPEATS_REGION"/>
    <property type="match status" value="1"/>
</dbReference>
<dbReference type="PROSITE" id="PS50082">
    <property type="entry name" value="WD_REPEATS_2"/>
    <property type="match status" value="2"/>
</dbReference>
<organism evidence="4 5">
    <name type="scientific">Apatococcus fuscideae</name>
    <dbReference type="NCBI Taxonomy" id="2026836"/>
    <lineage>
        <taxon>Eukaryota</taxon>
        <taxon>Viridiplantae</taxon>
        <taxon>Chlorophyta</taxon>
        <taxon>core chlorophytes</taxon>
        <taxon>Trebouxiophyceae</taxon>
        <taxon>Chlorellales</taxon>
        <taxon>Chlorellaceae</taxon>
        <taxon>Apatococcus</taxon>
    </lineage>
</organism>
<feature type="region of interest" description="Disordered" evidence="3">
    <location>
        <begin position="51"/>
        <end position="95"/>
    </location>
</feature>
<dbReference type="AlphaFoldDB" id="A0AAW1RRJ7"/>
<evidence type="ECO:0000256" key="2">
    <source>
        <dbReference type="PROSITE-ProRule" id="PRU00221"/>
    </source>
</evidence>
<comment type="similarity">
    <text evidence="1">Belongs to the WD repeat G protein beta family. Ribosomal protein RACK1 subfamily.</text>
</comment>
<reference evidence="4 5" key="1">
    <citation type="journal article" date="2024" name="Nat. Commun.">
        <title>Phylogenomics reveals the evolutionary origins of lichenization in chlorophyte algae.</title>
        <authorList>
            <person name="Puginier C."/>
            <person name="Libourel C."/>
            <person name="Otte J."/>
            <person name="Skaloud P."/>
            <person name="Haon M."/>
            <person name="Grisel S."/>
            <person name="Petersen M."/>
            <person name="Berrin J.G."/>
            <person name="Delaux P.M."/>
            <person name="Dal Grande F."/>
            <person name="Keller J."/>
        </authorList>
    </citation>
    <scope>NUCLEOTIDE SEQUENCE [LARGE SCALE GENOMIC DNA]</scope>
    <source>
        <strain evidence="4 5">SAG 2523</strain>
    </source>
</reference>
<dbReference type="EMBL" id="JALJOV010002010">
    <property type="protein sequence ID" value="KAK9836371.1"/>
    <property type="molecule type" value="Genomic_DNA"/>
</dbReference>
<protein>
    <submittedName>
        <fullName evidence="4">Uncharacterized protein</fullName>
    </submittedName>
</protein>
<dbReference type="Proteomes" id="UP001485043">
    <property type="component" value="Unassembled WGS sequence"/>
</dbReference>
<dbReference type="Gene3D" id="2.130.10.10">
    <property type="entry name" value="YVTN repeat-like/Quinoprotein amine dehydrogenase"/>
    <property type="match status" value="1"/>
</dbReference>
<feature type="repeat" description="WD" evidence="2">
    <location>
        <begin position="189"/>
        <end position="216"/>
    </location>
</feature>
<evidence type="ECO:0000313" key="5">
    <source>
        <dbReference type="Proteomes" id="UP001485043"/>
    </source>
</evidence>
<feature type="repeat" description="WD" evidence="2">
    <location>
        <begin position="103"/>
        <end position="129"/>
    </location>
</feature>
<gene>
    <name evidence="4" type="ORF">WJX84_008981</name>
</gene>
<evidence type="ECO:0000256" key="1">
    <source>
        <dbReference type="ARBA" id="ARBA00007253"/>
    </source>
</evidence>
<dbReference type="GO" id="GO:0045182">
    <property type="term" value="F:translation regulator activity"/>
    <property type="evidence" value="ECO:0007669"/>
    <property type="project" value="InterPro"/>
</dbReference>
<sequence length="216" mass="23483">MASLPCQALGTVPFVCGTEHGHHHSPLNWTHKDVLSVGILRRQSTDRLRISGQDHHSFGTPWESASTPSGNQTATRDWVSPSAFPPSSPSPSLCPLAGTDGQDGSLCASGGKDGVAMLWDLAEGKRLYSLDAGDIIHALCFSPNRYWLCAATQSCIKIWDLESKSIVDELRPQWEKELSKKAQVPYCVSINWSADGSTLYSGYTDGIIRVWAVGRV</sequence>
<evidence type="ECO:0000256" key="3">
    <source>
        <dbReference type="SAM" id="MobiDB-lite"/>
    </source>
</evidence>
<comment type="caution">
    <text evidence="4">The sequence shown here is derived from an EMBL/GenBank/DDBJ whole genome shotgun (WGS) entry which is preliminary data.</text>
</comment>
<dbReference type="GO" id="GO:0043022">
    <property type="term" value="F:ribosome binding"/>
    <property type="evidence" value="ECO:0007669"/>
    <property type="project" value="InterPro"/>
</dbReference>
<dbReference type="Pfam" id="PF00400">
    <property type="entry name" value="WD40"/>
    <property type="match status" value="3"/>
</dbReference>
<dbReference type="SUPFAM" id="SSF50978">
    <property type="entry name" value="WD40 repeat-like"/>
    <property type="match status" value="1"/>
</dbReference>
<keyword evidence="2" id="KW-0853">WD repeat</keyword>
<dbReference type="SMART" id="SM00320">
    <property type="entry name" value="WD40"/>
    <property type="match status" value="3"/>
</dbReference>
<proteinExistence type="inferred from homology"/>
<name>A0AAW1RRJ7_9CHLO</name>
<dbReference type="InterPro" id="IPR001680">
    <property type="entry name" value="WD40_rpt"/>
</dbReference>
<evidence type="ECO:0000313" key="4">
    <source>
        <dbReference type="EMBL" id="KAK9836371.1"/>
    </source>
</evidence>
<dbReference type="FunFam" id="2.130.10.10:FF:000615">
    <property type="entry name" value="Receptor for activated C kinase 1"/>
    <property type="match status" value="1"/>
</dbReference>
<dbReference type="InterPro" id="IPR045223">
    <property type="entry name" value="RACK1-like"/>
</dbReference>
<accession>A0AAW1RRJ7</accession>